<evidence type="ECO:0000313" key="2">
    <source>
        <dbReference type="Proteomes" id="UP001429984"/>
    </source>
</evidence>
<dbReference type="EMBL" id="JADLZT010000007">
    <property type="protein sequence ID" value="MBF6025108.1"/>
    <property type="molecule type" value="Genomic_DNA"/>
</dbReference>
<dbReference type="Proteomes" id="UP001429984">
    <property type="component" value="Unassembled WGS sequence"/>
</dbReference>
<sequence length="84" mass="9565">MDRPDCHLRLEFDNFRGPAEALTRALLRVDLGARIRSDAATGTIDMEGRFWKEEAIAAVRSLGCRLIRVEERALSPRVKAPEWD</sequence>
<proteinExistence type="predicted"/>
<accession>A0ABS0B7W3</accession>
<evidence type="ECO:0000313" key="1">
    <source>
        <dbReference type="EMBL" id="MBF6025108.1"/>
    </source>
</evidence>
<gene>
    <name evidence="1" type="ORF">IU514_13835</name>
</gene>
<organism evidence="1 2">
    <name type="scientific">Lysobacter niastensis</name>
    <dbReference type="NCBI Taxonomy" id="380629"/>
    <lineage>
        <taxon>Bacteria</taxon>
        <taxon>Pseudomonadati</taxon>
        <taxon>Pseudomonadota</taxon>
        <taxon>Gammaproteobacteria</taxon>
        <taxon>Lysobacterales</taxon>
        <taxon>Lysobacteraceae</taxon>
        <taxon>Lysobacter</taxon>
    </lineage>
</organism>
<keyword evidence="2" id="KW-1185">Reference proteome</keyword>
<comment type="caution">
    <text evidence="1">The sequence shown here is derived from an EMBL/GenBank/DDBJ whole genome shotgun (WGS) entry which is preliminary data.</text>
</comment>
<name>A0ABS0B7W3_9GAMM</name>
<reference evidence="1 2" key="1">
    <citation type="submission" date="2020-11" db="EMBL/GenBank/DDBJ databases">
        <title>Draft Genome Sequence and Secondary Metabolite Biosynthetic Potential of the Lysobacter niastensis Type strain DSM 18481.</title>
        <authorList>
            <person name="Turrini P."/>
            <person name="Artuso I."/>
            <person name="Tescari M."/>
            <person name="Lugli G.A."/>
            <person name="Frangipani E."/>
            <person name="Ventura M."/>
            <person name="Visca P."/>
        </authorList>
    </citation>
    <scope>NUCLEOTIDE SEQUENCE [LARGE SCALE GENOMIC DNA]</scope>
    <source>
        <strain evidence="1 2">DSM 18481</strain>
    </source>
</reference>
<dbReference type="RefSeq" id="WP_194931714.1">
    <property type="nucleotide sequence ID" value="NZ_JADLZT010000007.1"/>
</dbReference>
<protein>
    <recommendedName>
        <fullName evidence="3">HMA domain-containing protein</fullName>
    </recommendedName>
</protein>
<evidence type="ECO:0008006" key="3">
    <source>
        <dbReference type="Google" id="ProtNLM"/>
    </source>
</evidence>